<gene>
    <name evidence="3" type="ORF">G5V58_05915</name>
</gene>
<keyword evidence="1" id="KW-0472">Membrane</keyword>
<evidence type="ECO:0000313" key="3">
    <source>
        <dbReference type="EMBL" id="QIG42366.1"/>
    </source>
</evidence>
<keyword evidence="4" id="KW-1185">Reference proteome</keyword>
<protein>
    <submittedName>
        <fullName evidence="3">Pilus assembly protein</fullName>
    </submittedName>
</protein>
<name>A0A6G6WAX4_9ACTN</name>
<dbReference type="EMBL" id="CP049257">
    <property type="protein sequence ID" value="QIG42366.1"/>
    <property type="molecule type" value="Genomic_DNA"/>
</dbReference>
<keyword evidence="1" id="KW-1133">Transmembrane helix</keyword>
<sequence>MYWMRRSRARSERGAVAVEAALVTPLLLILVFGIIEMSLLMRDVMATSSAVRVGARMASTAAGAGPGTCKAGDTTCTPQKAPRVAQVAADAIQRAGSAMPKDSIDWILVYRANTSGYPLPDSNKSLTTCSTDCVKYVWDKDLDKFRYLSGQWDSRSINACVNDASLMAVGVAMRSHHDWITGFFGNGVDLEERTVMQFEPLDNNSCKPGTLTPHP</sequence>
<dbReference type="Proteomes" id="UP000502996">
    <property type="component" value="Chromosome"/>
</dbReference>
<evidence type="ECO:0000259" key="2">
    <source>
        <dbReference type="Pfam" id="PF07811"/>
    </source>
</evidence>
<accession>A0A6G6WAX4</accession>
<dbReference type="KEGG" id="nano:G5V58_05915"/>
<dbReference type="Pfam" id="PF07811">
    <property type="entry name" value="TadE"/>
    <property type="match status" value="1"/>
</dbReference>
<dbReference type="RefSeq" id="WP_165229749.1">
    <property type="nucleotide sequence ID" value="NZ_CP049257.1"/>
</dbReference>
<feature type="domain" description="TadE-like" evidence="2">
    <location>
        <begin position="14"/>
        <end position="56"/>
    </location>
</feature>
<proteinExistence type="predicted"/>
<reference evidence="3 4" key="1">
    <citation type="submission" date="2020-02" db="EMBL/GenBank/DDBJ databases">
        <title>Full genome sequence of Nocardioides sp. R-3366.</title>
        <authorList>
            <person name="Im W.-T."/>
        </authorList>
    </citation>
    <scope>NUCLEOTIDE SEQUENCE [LARGE SCALE GENOMIC DNA]</scope>
    <source>
        <strain evidence="3 4">R-3366</strain>
    </source>
</reference>
<feature type="transmembrane region" description="Helical" evidence="1">
    <location>
        <begin position="20"/>
        <end position="41"/>
    </location>
</feature>
<dbReference type="AlphaFoldDB" id="A0A6G6WAX4"/>
<evidence type="ECO:0000313" key="4">
    <source>
        <dbReference type="Proteomes" id="UP000502996"/>
    </source>
</evidence>
<keyword evidence="1" id="KW-0812">Transmembrane</keyword>
<dbReference type="InterPro" id="IPR012495">
    <property type="entry name" value="TadE-like_dom"/>
</dbReference>
<organism evidence="3 4">
    <name type="scientific">Nocardioides anomalus</name>
    <dbReference type="NCBI Taxonomy" id="2712223"/>
    <lineage>
        <taxon>Bacteria</taxon>
        <taxon>Bacillati</taxon>
        <taxon>Actinomycetota</taxon>
        <taxon>Actinomycetes</taxon>
        <taxon>Propionibacteriales</taxon>
        <taxon>Nocardioidaceae</taxon>
        <taxon>Nocardioides</taxon>
    </lineage>
</organism>
<evidence type="ECO:0000256" key="1">
    <source>
        <dbReference type="SAM" id="Phobius"/>
    </source>
</evidence>